<sequence>MHDAFKEDVFEFTLNEDDDGNPVEFANSFAGYIPREFRCHTDPDPIDSSKPVKIVVHLQDLKTREWIEWKEQKHDPRVQHCFRLGFSHTKHPGRETRKDPEFVHKGDYSFRPIPRESPKVANPAFETIEARDETVNKDYVGYDQTSNARRMLEGQSNSGTFTNISIPFAEITPITGAYLCIGSKSFHSSPSHLIFTFSSSTGLKTCKRYELPNIKTDCWFFLPVDLSDIVLCEINGRGRDRDYMSINSLIFMREDPVHTRPVFIHKGDHIQGSESEKNLGDSSFSKTSVKQRPVPRTIDKSRDHKRHGKENSHISEDSSETSYDSSSDYSETSSSSIESSSQDKKSKKKMIRKRFIRESHFIAYAYVGDKKKNRPLSTIPDVIFSPRDSFTLTSSSNISPRCIIGRGGFGEVQLVKVQGISCPCVLKKMLKVADSNVVRGCRNEFKMQRRLFNHPKCYHRIPRPLYILDLLDADMKGIYGYIMEYCAGGSVRDFARSWCADGEFLKSKDVRDESEKKESEHDTTHIDPMTLNPVKVCSLCVGMIECLDDVFRAKRFLIHRDVKPNNFLVRVDPKDGDCTVVLGDLGFAKIHDSISSSIVCKSFSSSSFLTDLTLSTSSSPVSASSSTSSSSQSSYQSYAGTIVYSSFEGLKYGEQTQLGDAHSLGMSILALFLCKHPFIDHPALYKCTRESMEYVGIVIDLLKDDVLSTMLSRSPLFKSLMTIEGGKYEPVHECLNEVFQGLTKLDVKERMNVHEACEKVQSIKHLLPKIGEGWKYPDVDNMIKKFRSKYGIPE</sequence>
<keyword evidence="2 3" id="KW-0067">ATP-binding</keyword>
<dbReference type="InterPro" id="IPR008271">
    <property type="entry name" value="Ser/Thr_kinase_AS"/>
</dbReference>
<accession>A0ABQ5KI42</accession>
<evidence type="ECO:0000256" key="4">
    <source>
        <dbReference type="SAM" id="MobiDB-lite"/>
    </source>
</evidence>
<feature type="domain" description="Protein kinase" evidence="5">
    <location>
        <begin position="398"/>
        <end position="768"/>
    </location>
</feature>
<dbReference type="Proteomes" id="UP001057375">
    <property type="component" value="Unassembled WGS sequence"/>
</dbReference>
<dbReference type="PANTHER" id="PTHR24361">
    <property type="entry name" value="MITOGEN-ACTIVATED KINASE KINASE KINASE"/>
    <property type="match status" value="1"/>
</dbReference>
<dbReference type="Pfam" id="PF00069">
    <property type="entry name" value="Pkinase"/>
    <property type="match status" value="1"/>
</dbReference>
<evidence type="ECO:0000313" key="7">
    <source>
        <dbReference type="Proteomes" id="UP001057375"/>
    </source>
</evidence>
<dbReference type="SMART" id="SM00220">
    <property type="entry name" value="S_TKc"/>
    <property type="match status" value="1"/>
</dbReference>
<dbReference type="InterPro" id="IPR053235">
    <property type="entry name" value="Ser_Thr_kinase"/>
</dbReference>
<gene>
    <name evidence="6" type="ORF">ADUPG1_006400</name>
</gene>
<dbReference type="PROSITE" id="PS50011">
    <property type="entry name" value="PROTEIN_KINASE_DOM"/>
    <property type="match status" value="1"/>
</dbReference>
<evidence type="ECO:0000256" key="1">
    <source>
        <dbReference type="ARBA" id="ARBA00022741"/>
    </source>
</evidence>
<evidence type="ECO:0000256" key="2">
    <source>
        <dbReference type="ARBA" id="ARBA00022840"/>
    </source>
</evidence>
<comment type="caution">
    <text evidence="6">The sequence shown here is derived from an EMBL/GenBank/DDBJ whole genome shotgun (WGS) entry which is preliminary data.</text>
</comment>
<dbReference type="InterPro" id="IPR017441">
    <property type="entry name" value="Protein_kinase_ATP_BS"/>
</dbReference>
<dbReference type="InterPro" id="IPR000719">
    <property type="entry name" value="Prot_kinase_dom"/>
</dbReference>
<dbReference type="EMBL" id="BQXS01009952">
    <property type="protein sequence ID" value="GKT32198.1"/>
    <property type="molecule type" value="Genomic_DNA"/>
</dbReference>
<keyword evidence="1 3" id="KW-0547">Nucleotide-binding</keyword>
<reference evidence="6" key="1">
    <citation type="submission" date="2022-03" db="EMBL/GenBank/DDBJ databases">
        <title>Draft genome sequence of Aduncisulcus paluster, a free-living microaerophilic Fornicata.</title>
        <authorList>
            <person name="Yuyama I."/>
            <person name="Kume K."/>
            <person name="Tamura T."/>
            <person name="Inagaki Y."/>
            <person name="Hashimoto T."/>
        </authorList>
    </citation>
    <scope>NUCLEOTIDE SEQUENCE</scope>
    <source>
        <strain evidence="6">NY0171</strain>
    </source>
</reference>
<proteinExistence type="predicted"/>
<dbReference type="PROSITE" id="PS00107">
    <property type="entry name" value="PROTEIN_KINASE_ATP"/>
    <property type="match status" value="1"/>
</dbReference>
<keyword evidence="7" id="KW-1185">Reference proteome</keyword>
<name>A0ABQ5KI42_9EUKA</name>
<feature type="region of interest" description="Disordered" evidence="4">
    <location>
        <begin position="267"/>
        <end position="351"/>
    </location>
</feature>
<dbReference type="Gene3D" id="1.10.510.10">
    <property type="entry name" value="Transferase(Phosphotransferase) domain 1"/>
    <property type="match status" value="1"/>
</dbReference>
<feature type="compositionally biased region" description="Polar residues" evidence="4">
    <location>
        <begin position="280"/>
        <end position="290"/>
    </location>
</feature>
<feature type="compositionally biased region" description="Low complexity" evidence="4">
    <location>
        <begin position="320"/>
        <end position="340"/>
    </location>
</feature>
<dbReference type="InterPro" id="IPR011009">
    <property type="entry name" value="Kinase-like_dom_sf"/>
</dbReference>
<organism evidence="6 7">
    <name type="scientific">Aduncisulcus paluster</name>
    <dbReference type="NCBI Taxonomy" id="2918883"/>
    <lineage>
        <taxon>Eukaryota</taxon>
        <taxon>Metamonada</taxon>
        <taxon>Carpediemonas-like organisms</taxon>
        <taxon>Aduncisulcus</taxon>
    </lineage>
</organism>
<evidence type="ECO:0000256" key="3">
    <source>
        <dbReference type="PROSITE-ProRule" id="PRU10141"/>
    </source>
</evidence>
<evidence type="ECO:0000259" key="5">
    <source>
        <dbReference type="PROSITE" id="PS50011"/>
    </source>
</evidence>
<protein>
    <recommendedName>
        <fullName evidence="5">Protein kinase domain-containing protein</fullName>
    </recommendedName>
</protein>
<feature type="binding site" evidence="3">
    <location>
        <position position="427"/>
    </location>
    <ligand>
        <name>ATP</name>
        <dbReference type="ChEBI" id="CHEBI:30616"/>
    </ligand>
</feature>
<feature type="compositionally biased region" description="Basic and acidic residues" evidence="4">
    <location>
        <begin position="267"/>
        <end position="279"/>
    </location>
</feature>
<evidence type="ECO:0000313" key="6">
    <source>
        <dbReference type="EMBL" id="GKT32198.1"/>
    </source>
</evidence>
<dbReference type="PROSITE" id="PS00108">
    <property type="entry name" value="PROTEIN_KINASE_ST"/>
    <property type="match status" value="1"/>
</dbReference>
<dbReference type="SUPFAM" id="SSF56112">
    <property type="entry name" value="Protein kinase-like (PK-like)"/>
    <property type="match status" value="1"/>
</dbReference>